<accession>A0ABV2HWH2</accession>
<dbReference type="EMBL" id="JBEPLM010000007">
    <property type="protein sequence ID" value="MET3594442.1"/>
    <property type="molecule type" value="Genomic_DNA"/>
</dbReference>
<comment type="caution">
    <text evidence="1">The sequence shown here is derived from an EMBL/GenBank/DDBJ whole genome shotgun (WGS) entry which is preliminary data.</text>
</comment>
<gene>
    <name evidence="1" type="ORF">ABID26_003850</name>
</gene>
<protein>
    <submittedName>
        <fullName evidence="1">Uncharacterized protein</fullName>
    </submittedName>
</protein>
<dbReference type="Proteomes" id="UP001549036">
    <property type="component" value="Unassembled WGS sequence"/>
</dbReference>
<keyword evidence="2" id="KW-1185">Reference proteome</keyword>
<evidence type="ECO:0000313" key="2">
    <source>
        <dbReference type="Proteomes" id="UP001549036"/>
    </source>
</evidence>
<evidence type="ECO:0000313" key="1">
    <source>
        <dbReference type="EMBL" id="MET3594442.1"/>
    </source>
</evidence>
<organism evidence="1 2">
    <name type="scientific">Mesorhizobium shonense</name>
    <dbReference type="NCBI Taxonomy" id="1209948"/>
    <lineage>
        <taxon>Bacteria</taxon>
        <taxon>Pseudomonadati</taxon>
        <taxon>Pseudomonadota</taxon>
        <taxon>Alphaproteobacteria</taxon>
        <taxon>Hyphomicrobiales</taxon>
        <taxon>Phyllobacteriaceae</taxon>
        <taxon>Mesorhizobium</taxon>
    </lineage>
</organism>
<proteinExistence type="predicted"/>
<name>A0ABV2HWH2_9HYPH</name>
<reference evidence="1 2" key="1">
    <citation type="submission" date="2024-06" db="EMBL/GenBank/DDBJ databases">
        <title>Genomic Encyclopedia of Type Strains, Phase IV (KMG-IV): sequencing the most valuable type-strain genomes for metagenomic binning, comparative biology and taxonomic classification.</title>
        <authorList>
            <person name="Goeker M."/>
        </authorList>
    </citation>
    <scope>NUCLEOTIDE SEQUENCE [LARGE SCALE GENOMIC DNA]</scope>
    <source>
        <strain evidence="1 2">DSM 29846</strain>
    </source>
</reference>
<sequence length="106" mass="11847">MLVDSELDHLPPELRWREWMGRVDGDLCGKRAGAARGAGACRRQKLQTRADQDIRAELAGRPYELVSVAGGWQHRTKKAFGDHHPLCIGAAAGEGTKSFRRRRRLS</sequence>